<evidence type="ECO:0000313" key="1">
    <source>
        <dbReference type="EMBL" id="CAI6373397.1"/>
    </source>
</evidence>
<evidence type="ECO:0000313" key="2">
    <source>
        <dbReference type="Proteomes" id="UP001160148"/>
    </source>
</evidence>
<sequence length="138" mass="16266">MPSSDNLSSNRTRQNSSTLADYYVTITTGKRMAYSSDDMKTEQKKIFFNILDVIYFEMNRRFNTNDDMYATLEALDQNASTFLDSEIICRYAETFPFYRSNKFITKLKCQYQLGKTLLLSVSDIFELYQEVKKIQSWI</sequence>
<protein>
    <submittedName>
        <fullName evidence="1">Uncharacterized protein</fullName>
    </submittedName>
</protein>
<dbReference type="AlphaFoldDB" id="A0AAV0XZQ7"/>
<gene>
    <name evidence="1" type="ORF">MEUPH1_LOCUS27155</name>
</gene>
<accession>A0AAV0XZQ7</accession>
<proteinExistence type="predicted"/>
<reference evidence="1 2" key="1">
    <citation type="submission" date="2023-01" db="EMBL/GenBank/DDBJ databases">
        <authorList>
            <person name="Whitehead M."/>
        </authorList>
    </citation>
    <scope>NUCLEOTIDE SEQUENCE [LARGE SCALE GENOMIC DNA]</scope>
</reference>
<keyword evidence="2" id="KW-1185">Reference proteome</keyword>
<dbReference type="Proteomes" id="UP001160148">
    <property type="component" value="Unassembled WGS sequence"/>
</dbReference>
<dbReference type="EMBL" id="CARXXK010001096">
    <property type="protein sequence ID" value="CAI6373397.1"/>
    <property type="molecule type" value="Genomic_DNA"/>
</dbReference>
<comment type="caution">
    <text evidence="1">The sequence shown here is derived from an EMBL/GenBank/DDBJ whole genome shotgun (WGS) entry which is preliminary data.</text>
</comment>
<name>A0AAV0XZQ7_9HEMI</name>
<organism evidence="1 2">
    <name type="scientific">Macrosiphum euphorbiae</name>
    <name type="common">potato aphid</name>
    <dbReference type="NCBI Taxonomy" id="13131"/>
    <lineage>
        <taxon>Eukaryota</taxon>
        <taxon>Metazoa</taxon>
        <taxon>Ecdysozoa</taxon>
        <taxon>Arthropoda</taxon>
        <taxon>Hexapoda</taxon>
        <taxon>Insecta</taxon>
        <taxon>Pterygota</taxon>
        <taxon>Neoptera</taxon>
        <taxon>Paraneoptera</taxon>
        <taxon>Hemiptera</taxon>
        <taxon>Sternorrhyncha</taxon>
        <taxon>Aphidomorpha</taxon>
        <taxon>Aphidoidea</taxon>
        <taxon>Aphididae</taxon>
        <taxon>Macrosiphini</taxon>
        <taxon>Macrosiphum</taxon>
    </lineage>
</organism>